<accession>A0A1R1MJS8</accession>
<dbReference type="Gene3D" id="3.40.50.720">
    <property type="entry name" value="NAD(P)-binding Rossmann-like Domain"/>
    <property type="match status" value="1"/>
</dbReference>
<dbReference type="OrthoDB" id="13076at2"/>
<evidence type="ECO:0000313" key="1">
    <source>
        <dbReference type="EMBL" id="OMH39954.1"/>
    </source>
</evidence>
<comment type="caution">
    <text evidence="1">The sequence shown here is derived from an EMBL/GenBank/DDBJ whole genome shotgun (WGS) entry which is preliminary data.</text>
</comment>
<dbReference type="STRING" id="1914305.BLW93_07750"/>
<dbReference type="GO" id="GO:0008641">
    <property type="term" value="F:ubiquitin-like modifier activating enzyme activity"/>
    <property type="evidence" value="ECO:0007669"/>
    <property type="project" value="InterPro"/>
</dbReference>
<dbReference type="AlphaFoldDB" id="A0A1R1MJS8"/>
<gene>
    <name evidence="1" type="ORF">BLW93_07750</name>
</gene>
<evidence type="ECO:0000313" key="2">
    <source>
        <dbReference type="Proteomes" id="UP000187408"/>
    </source>
</evidence>
<sequence>MDMVSEMEKKLVPYGKLVLLGAGRLGARVFERIIMTHRGGFSRVAVVDGGTIEENDYYHLLMGALPKENKASFLKRRFLTPDTRYKDIEALPFDFSDQFDLLKDASVVISTIAGGDTIPIVAAVGKFCVESGIPFITTNGVFGFGDEDVKVCIPLAAVTEGPALFLKDYDFPQKSFITAFVGTGKLIKDGLPIASIILDKIADAISIQALKFHHRRKSGRLY</sequence>
<organism evidence="1 2">
    <name type="scientific">Desulfurobacterium indicum</name>
    <dbReference type="NCBI Taxonomy" id="1914305"/>
    <lineage>
        <taxon>Bacteria</taxon>
        <taxon>Pseudomonadati</taxon>
        <taxon>Aquificota</taxon>
        <taxon>Aquificia</taxon>
        <taxon>Desulfurobacteriales</taxon>
        <taxon>Desulfurobacteriaceae</taxon>
        <taxon>Desulfurobacterium</taxon>
    </lineage>
</organism>
<proteinExistence type="predicted"/>
<reference evidence="1 2" key="1">
    <citation type="submission" date="2016-10" db="EMBL/GenBank/DDBJ databases">
        <title>Genome sequence of a sulfur-reducing bacterium Desulfurobacterium indicum K6013.</title>
        <authorList>
            <person name="Cao J."/>
            <person name="Shao Z."/>
            <person name="Alain K."/>
            <person name="Jebbar M."/>
        </authorList>
    </citation>
    <scope>NUCLEOTIDE SEQUENCE [LARGE SCALE GENOMIC DNA]</scope>
    <source>
        <strain evidence="1 2">K6013</strain>
    </source>
</reference>
<dbReference type="SUPFAM" id="SSF69572">
    <property type="entry name" value="Activating enzymes of the ubiquitin-like proteins"/>
    <property type="match status" value="1"/>
</dbReference>
<dbReference type="InterPro" id="IPR035985">
    <property type="entry name" value="Ubiquitin-activating_enz"/>
</dbReference>
<name>A0A1R1MJS8_9BACT</name>
<dbReference type="Proteomes" id="UP000187408">
    <property type="component" value="Unassembled WGS sequence"/>
</dbReference>
<dbReference type="RefSeq" id="WP_076713522.1">
    <property type="nucleotide sequence ID" value="NZ_MOEN01000036.1"/>
</dbReference>
<keyword evidence="2" id="KW-1185">Reference proteome</keyword>
<dbReference type="EMBL" id="MOEN01000036">
    <property type="protein sequence ID" value="OMH39954.1"/>
    <property type="molecule type" value="Genomic_DNA"/>
</dbReference>
<protein>
    <submittedName>
        <fullName evidence="1">Uncharacterized protein</fullName>
    </submittedName>
</protein>